<sequence>MKPLLRFSFSPWTILVFCALLQNIHSQNEGTTTTIASTTTTAAATSTTTTETTTTTTATTTTTTATTTSTAQPTTNRGPEEVLNLTVSEITTSSVKVSWSPTADSHYRLYWTDGNDVRNKTVNKTIEIITALNSGTLYTINVTAVASHDHKEGKHATKEIYTRPVKPENLTTGPIHVNHITIRWTLPKGRVDKYIVDISNGDTGYKKSKETNTTVETFSDLDPGRVFIITVTSVAGDFNNTSDQLPVATYPTPPQEANISKTNSSLMLKWLPPKNMDNAPGISYLITYQASEVDKNEINQSSTEKNIDGLQSGTLYIINLTTIGPEERKSIPVILSAYTLPNPVQNAMARPINTTSIRVTWSHPDGLKDYYLYSVETCESSGNCTDIGNTTNTSYDVFGLEPGSNYNISIRTIVDSDSESSPVEVSSYTMPKAVTNLNASFVNTTFIQLTWTRQTDHKASYSYLVEAFHDSGLVSNYSTPIEAFPFDNLTPGTNYTFKVYTVQEEVKSTPASISDTTIPGMVTDMSAIGTTNSMSVNWIKPHGGVSFYIIELYNEKALVDKAEENETQHPFPNLKPGVIYDVKVITKSGSKESKEAIVSNATFPNPPGTIMVDSKGINFINLTWSLPADMDHAQYNFTVTSLSGSHSTSNNWFELENLASGTIYEVSVVTVGVMGYESTAQTTQNYTKPHAVTDLKAAEITTSLVTLMWNQPESEKNYSYEVQADSVVLPSKMVNITLKKNYTFGNLESARNYSFTVTTLTPDDTRAESVTISKYTRPLSITNLTAKTINTTAIQLRWETPYENRNDLEYLVETTGCGDQNITSKEISLEVTALAHGTRCNFCVSIVAPDGIKGERNCISQYTKPLNITNFKALTLNTTAVHLTWETPYENRPDLEYLVQTTGCGNQTIQSPVVNKTFSNLTPGTECTFCVTIMTPTDIRGDEICTSQYTKPEKAHLTILNEGSNNSLLVVWTKPTGNVEHYELILNSSSTVYPTKWLNSTNTSFLYTNLSAAVLYKAELLSCSGKFCQPSQTVTNATYPTPPGPIEILRTTTNSVEMRWGEAPMMSLESNYSYKLTYNSSQPDIIVSSAKTNYTLSQLLSGTSYNISVKTVGPLGFESESVYRNMVTTKPYNVISLSTITEEKSINVSWKKPDEYKDTYFFFLTWQSSDGTVKNITITDDKYKITELTPGTEYNITVSTRTSDGAQSATEEISNCTNASPVKNLRCERATPGKAEITLNWTKPDGMSSGFQLTISNSSQNRHSSDNCCSHVFANLAHYSNYTLTVESQSCGKPSTPKSIECSTGVGKPPIQKDFLTHVTTSKTHNTFTLRISSQHMDNTMGPVTHVGVIVTSDDKDIQSNLENYLGKTYEQWRSKSTQAYLATVANYNLQTRSSSDLELLVGTDSKWENYHNGLLDPSGTYRYAVVIFTHLVTDSGLIDSTKSVVSITQFSEVVALNKDPVTTGIAIGVTLGIFGFLFIILIGFVIYWRRLSRKESPDIQILTMG</sequence>
<evidence type="ECO:0000256" key="1">
    <source>
        <dbReference type="ARBA" id="ARBA00013064"/>
    </source>
</evidence>
<dbReference type="OMA" id="NCTNASP"/>
<keyword evidence="7" id="KW-1185">Reference proteome</keyword>
<reference evidence="6" key="2">
    <citation type="submission" date="2025-09" db="UniProtKB">
        <authorList>
            <consortium name="Ensembl"/>
        </authorList>
    </citation>
    <scope>IDENTIFICATION</scope>
</reference>
<dbReference type="Pfam" id="PF18861">
    <property type="entry name" value="PTP_tm"/>
    <property type="match status" value="1"/>
</dbReference>
<evidence type="ECO:0000256" key="4">
    <source>
        <dbReference type="SAM" id="SignalP"/>
    </source>
</evidence>
<dbReference type="Proteomes" id="UP000265020">
    <property type="component" value="Unassembled WGS sequence"/>
</dbReference>
<dbReference type="PANTHER" id="PTHR46957">
    <property type="entry name" value="CYTOKINE RECEPTOR"/>
    <property type="match status" value="1"/>
</dbReference>
<keyword evidence="4" id="KW-0732">Signal</keyword>
<evidence type="ECO:0000313" key="6">
    <source>
        <dbReference type="Ensembl" id="ENSCVAP00000001925.1"/>
    </source>
</evidence>
<dbReference type="SMART" id="SM00060">
    <property type="entry name" value="FN3"/>
    <property type="match status" value="14"/>
</dbReference>
<accession>A0A3Q2FEY1</accession>
<dbReference type="Ensembl" id="ENSCVAT00000012597.1">
    <property type="protein sequence ID" value="ENSCVAP00000001925.1"/>
    <property type="gene ID" value="ENSCVAG00000002967.1"/>
</dbReference>
<feature type="transmembrane region" description="Helical" evidence="3">
    <location>
        <begin position="1466"/>
        <end position="1489"/>
    </location>
</feature>
<feature type="domain" description="Fibronectin type-III" evidence="5">
    <location>
        <begin position="81"/>
        <end position="168"/>
    </location>
</feature>
<dbReference type="InterPro" id="IPR013783">
    <property type="entry name" value="Ig-like_fold"/>
</dbReference>
<evidence type="ECO:0000256" key="2">
    <source>
        <dbReference type="SAM" id="MobiDB-lite"/>
    </source>
</evidence>
<dbReference type="InterPro" id="IPR036116">
    <property type="entry name" value="FN3_sf"/>
</dbReference>
<dbReference type="GO" id="GO:0016020">
    <property type="term" value="C:membrane"/>
    <property type="evidence" value="ECO:0007669"/>
    <property type="project" value="UniProtKB-SubCell"/>
</dbReference>
<feature type="domain" description="Fibronectin type-III" evidence="5">
    <location>
        <begin position="343"/>
        <end position="433"/>
    </location>
</feature>
<dbReference type="GeneTree" id="ENSGT00940000156870"/>
<keyword evidence="3" id="KW-1133">Transmembrane helix</keyword>
<keyword evidence="3" id="KW-0472">Membrane</keyword>
<evidence type="ECO:0000313" key="7">
    <source>
        <dbReference type="Proteomes" id="UP000265020"/>
    </source>
</evidence>
<feature type="domain" description="Fibronectin type-III" evidence="5">
    <location>
        <begin position="864"/>
        <end position="954"/>
    </location>
</feature>
<feature type="domain" description="Fibronectin type-III" evidence="5">
    <location>
        <begin position="1130"/>
        <end position="1222"/>
    </location>
</feature>
<dbReference type="PANTHER" id="PTHR46957:SF3">
    <property type="entry name" value="CYTOKINE RECEPTOR"/>
    <property type="match status" value="1"/>
</dbReference>
<evidence type="ECO:0000259" key="5">
    <source>
        <dbReference type="PROSITE" id="PS50853"/>
    </source>
</evidence>
<dbReference type="STRING" id="28743.ENSCVAP00000001925"/>
<feature type="region of interest" description="Disordered" evidence="2">
    <location>
        <begin position="45"/>
        <end position="78"/>
    </location>
</feature>
<feature type="compositionally biased region" description="Low complexity" evidence="2">
    <location>
        <begin position="45"/>
        <end position="75"/>
    </location>
</feature>
<feature type="domain" description="Fibronectin type-III" evidence="5">
    <location>
        <begin position="691"/>
        <end position="779"/>
    </location>
</feature>
<dbReference type="SUPFAM" id="SSF49265">
    <property type="entry name" value="Fibronectin type III"/>
    <property type="match status" value="8"/>
</dbReference>
<dbReference type="InterPro" id="IPR041201">
    <property type="entry name" value="PTPRJ_TM"/>
</dbReference>
<feature type="domain" description="Fibronectin type-III" evidence="5">
    <location>
        <begin position="250"/>
        <end position="342"/>
    </location>
</feature>
<feature type="domain" description="Fibronectin type-III" evidence="5">
    <location>
        <begin position="518"/>
        <end position="606"/>
    </location>
</feature>
<dbReference type="InterPro" id="IPR003961">
    <property type="entry name" value="FN3_dom"/>
</dbReference>
<dbReference type="Pfam" id="PF00041">
    <property type="entry name" value="fn3"/>
    <property type="match status" value="10"/>
</dbReference>
<dbReference type="Gene3D" id="2.60.40.10">
    <property type="entry name" value="Immunoglobulins"/>
    <property type="match status" value="14"/>
</dbReference>
<proteinExistence type="predicted"/>
<feature type="chain" id="PRO_5018652978" description="protein-tyrosine-phosphatase" evidence="4">
    <location>
        <begin position="27"/>
        <end position="1506"/>
    </location>
</feature>
<organism evidence="6 7">
    <name type="scientific">Cyprinodon variegatus</name>
    <name type="common">Sheepshead minnow</name>
    <dbReference type="NCBI Taxonomy" id="28743"/>
    <lineage>
        <taxon>Eukaryota</taxon>
        <taxon>Metazoa</taxon>
        <taxon>Chordata</taxon>
        <taxon>Craniata</taxon>
        <taxon>Vertebrata</taxon>
        <taxon>Euteleostomi</taxon>
        <taxon>Actinopterygii</taxon>
        <taxon>Neopterygii</taxon>
        <taxon>Teleostei</taxon>
        <taxon>Neoteleostei</taxon>
        <taxon>Acanthomorphata</taxon>
        <taxon>Ovalentaria</taxon>
        <taxon>Atherinomorphae</taxon>
        <taxon>Cyprinodontiformes</taxon>
        <taxon>Cyprinodontidae</taxon>
        <taxon>Cyprinodon</taxon>
    </lineage>
</organism>
<dbReference type="CDD" id="cd00063">
    <property type="entry name" value="FN3"/>
    <property type="match status" value="9"/>
</dbReference>
<dbReference type="GO" id="GO:0004725">
    <property type="term" value="F:protein tyrosine phosphatase activity"/>
    <property type="evidence" value="ECO:0007669"/>
    <property type="project" value="UniProtKB-EC"/>
</dbReference>
<feature type="signal peptide" evidence="4">
    <location>
        <begin position="1"/>
        <end position="26"/>
    </location>
</feature>
<name>A0A3Q2FEY1_CYPVA</name>
<protein>
    <recommendedName>
        <fullName evidence="1">protein-tyrosine-phosphatase</fullName>
        <ecNumber evidence="1">3.1.3.48</ecNumber>
    </recommendedName>
</protein>
<reference evidence="6" key="1">
    <citation type="submission" date="2025-08" db="UniProtKB">
        <authorList>
            <consortium name="Ensembl"/>
        </authorList>
    </citation>
    <scope>IDENTIFICATION</scope>
</reference>
<dbReference type="InterPro" id="IPR050713">
    <property type="entry name" value="RTP_Phos/Ushers"/>
</dbReference>
<keyword evidence="3" id="KW-0812">Transmembrane</keyword>
<evidence type="ECO:0000256" key="3">
    <source>
        <dbReference type="SAM" id="Phobius"/>
    </source>
</evidence>
<dbReference type="EC" id="3.1.3.48" evidence="1"/>
<feature type="domain" description="Fibronectin type-III" evidence="5">
    <location>
        <begin position="1042"/>
        <end position="1129"/>
    </location>
</feature>
<dbReference type="PROSITE" id="PS50853">
    <property type="entry name" value="FN3"/>
    <property type="match status" value="8"/>
</dbReference>